<dbReference type="AlphaFoldDB" id="A0A2I0XFP3"/>
<protein>
    <submittedName>
        <fullName evidence="2">Uncharacterized protein</fullName>
    </submittedName>
</protein>
<gene>
    <name evidence="2" type="ORF">MA16_Dca022945</name>
</gene>
<dbReference type="InterPro" id="IPR029063">
    <property type="entry name" value="SAM-dependent_MTases_sf"/>
</dbReference>
<sequence length="110" mass="12800">MMRYSSLCSSYDYGNAEYWNTRYLEEAGASFDWYQRYSALRPFVRKFVPSSSRILMVGCGIARTSSSSFLPSLKWFFCPIILQLGLLALQFLCTLFNIFCCTVNEVFFKQ</sequence>
<proteinExistence type="predicted"/>
<keyword evidence="1" id="KW-0812">Transmembrane</keyword>
<keyword evidence="3" id="KW-1185">Reference proteome</keyword>
<name>A0A2I0XFP3_9ASPA</name>
<dbReference type="SUPFAM" id="SSF53335">
    <property type="entry name" value="S-adenosyl-L-methionine-dependent methyltransferases"/>
    <property type="match status" value="1"/>
</dbReference>
<reference evidence="2 3" key="2">
    <citation type="journal article" date="2017" name="Nature">
        <title>The Apostasia genome and the evolution of orchids.</title>
        <authorList>
            <person name="Zhang G.Q."/>
            <person name="Liu K.W."/>
            <person name="Li Z."/>
            <person name="Lohaus R."/>
            <person name="Hsiao Y.Y."/>
            <person name="Niu S.C."/>
            <person name="Wang J.Y."/>
            <person name="Lin Y.C."/>
            <person name="Xu Q."/>
            <person name="Chen L.J."/>
            <person name="Yoshida K."/>
            <person name="Fujiwara S."/>
            <person name="Wang Z.W."/>
            <person name="Zhang Y.Q."/>
            <person name="Mitsuda N."/>
            <person name="Wang M."/>
            <person name="Liu G.H."/>
            <person name="Pecoraro L."/>
            <person name="Huang H.X."/>
            <person name="Xiao X.J."/>
            <person name="Lin M."/>
            <person name="Wu X.Y."/>
            <person name="Wu W.L."/>
            <person name="Chen Y.Y."/>
            <person name="Chang S.B."/>
            <person name="Sakamoto S."/>
            <person name="Ohme-Takagi M."/>
            <person name="Yagi M."/>
            <person name="Zeng S.J."/>
            <person name="Shen C.Y."/>
            <person name="Yeh C.M."/>
            <person name="Luo Y.B."/>
            <person name="Tsai W.C."/>
            <person name="Van de Peer Y."/>
            <person name="Liu Z.J."/>
        </authorList>
    </citation>
    <scope>NUCLEOTIDE SEQUENCE [LARGE SCALE GENOMIC DNA]</scope>
    <source>
        <tissue evidence="2">The whole plant</tissue>
    </source>
</reference>
<dbReference type="Proteomes" id="UP000233837">
    <property type="component" value="Unassembled WGS sequence"/>
</dbReference>
<evidence type="ECO:0000256" key="1">
    <source>
        <dbReference type="SAM" id="Phobius"/>
    </source>
</evidence>
<accession>A0A2I0XFP3</accession>
<organism evidence="2 3">
    <name type="scientific">Dendrobium catenatum</name>
    <dbReference type="NCBI Taxonomy" id="906689"/>
    <lineage>
        <taxon>Eukaryota</taxon>
        <taxon>Viridiplantae</taxon>
        <taxon>Streptophyta</taxon>
        <taxon>Embryophyta</taxon>
        <taxon>Tracheophyta</taxon>
        <taxon>Spermatophyta</taxon>
        <taxon>Magnoliopsida</taxon>
        <taxon>Liliopsida</taxon>
        <taxon>Asparagales</taxon>
        <taxon>Orchidaceae</taxon>
        <taxon>Epidendroideae</taxon>
        <taxon>Malaxideae</taxon>
        <taxon>Dendrobiinae</taxon>
        <taxon>Dendrobium</taxon>
    </lineage>
</organism>
<keyword evidence="1" id="KW-1133">Transmembrane helix</keyword>
<reference evidence="2 3" key="1">
    <citation type="journal article" date="2016" name="Sci. Rep.">
        <title>The Dendrobium catenatum Lindl. genome sequence provides insights into polysaccharide synthase, floral development and adaptive evolution.</title>
        <authorList>
            <person name="Zhang G.Q."/>
            <person name="Xu Q."/>
            <person name="Bian C."/>
            <person name="Tsai W.C."/>
            <person name="Yeh C.M."/>
            <person name="Liu K.W."/>
            <person name="Yoshida K."/>
            <person name="Zhang L.S."/>
            <person name="Chang S.B."/>
            <person name="Chen F."/>
            <person name="Shi Y."/>
            <person name="Su Y.Y."/>
            <person name="Zhang Y.Q."/>
            <person name="Chen L.J."/>
            <person name="Yin Y."/>
            <person name="Lin M."/>
            <person name="Huang H."/>
            <person name="Deng H."/>
            <person name="Wang Z.W."/>
            <person name="Zhu S.L."/>
            <person name="Zhao X."/>
            <person name="Deng C."/>
            <person name="Niu S.C."/>
            <person name="Huang J."/>
            <person name="Wang M."/>
            <person name="Liu G.H."/>
            <person name="Yang H.J."/>
            <person name="Xiao X.J."/>
            <person name="Hsiao Y.Y."/>
            <person name="Wu W.L."/>
            <person name="Chen Y.Y."/>
            <person name="Mitsuda N."/>
            <person name="Ohme-Takagi M."/>
            <person name="Luo Y.B."/>
            <person name="Van de Peer Y."/>
            <person name="Liu Z.J."/>
        </authorList>
    </citation>
    <scope>NUCLEOTIDE SEQUENCE [LARGE SCALE GENOMIC DNA]</scope>
    <source>
        <tissue evidence="2">The whole plant</tissue>
    </source>
</reference>
<keyword evidence="1" id="KW-0472">Membrane</keyword>
<feature type="transmembrane region" description="Helical" evidence="1">
    <location>
        <begin position="75"/>
        <end position="99"/>
    </location>
</feature>
<dbReference type="EMBL" id="KZ501927">
    <property type="protein sequence ID" value="PKU86732.1"/>
    <property type="molecule type" value="Genomic_DNA"/>
</dbReference>
<evidence type="ECO:0000313" key="2">
    <source>
        <dbReference type="EMBL" id="PKU86732.1"/>
    </source>
</evidence>
<evidence type="ECO:0000313" key="3">
    <source>
        <dbReference type="Proteomes" id="UP000233837"/>
    </source>
</evidence>
<dbReference type="Gene3D" id="3.40.50.150">
    <property type="entry name" value="Vaccinia Virus protein VP39"/>
    <property type="match status" value="1"/>
</dbReference>